<dbReference type="CTD" id="34097"/>
<dbReference type="RefSeq" id="XP_052122477.1">
    <property type="nucleotide sequence ID" value="XM_052266517.1"/>
</dbReference>
<dbReference type="InterPro" id="IPR019309">
    <property type="entry name" value="WASHC3"/>
</dbReference>
<dbReference type="PANTHER" id="PTHR13015:SF0">
    <property type="entry name" value="WASH COMPLEX SUBUNIT 3"/>
    <property type="match status" value="1"/>
</dbReference>
<dbReference type="GO" id="GO:0006887">
    <property type="term" value="P:exocytosis"/>
    <property type="evidence" value="ECO:0007669"/>
    <property type="project" value="TreeGrafter"/>
</dbReference>
<dbReference type="OrthoDB" id="268027at2759"/>
<protein>
    <submittedName>
        <fullName evidence="3">WASH complex subunit 3</fullName>
    </submittedName>
</protein>
<dbReference type="KEGG" id="foc:113208337"/>
<comment type="similarity">
    <text evidence="1">Belongs to the CCDC53 family.</text>
</comment>
<dbReference type="PANTHER" id="PTHR13015">
    <property type="entry name" value="PROTEIN AD-016-RELATED"/>
    <property type="match status" value="1"/>
</dbReference>
<gene>
    <name evidence="3" type="primary">LOC113208337</name>
</gene>
<dbReference type="GO" id="GO:0071203">
    <property type="term" value="C:WASH complex"/>
    <property type="evidence" value="ECO:0007669"/>
    <property type="project" value="InterPro"/>
</dbReference>
<reference evidence="3" key="1">
    <citation type="submission" date="2025-08" db="UniProtKB">
        <authorList>
            <consortium name="RefSeq"/>
        </authorList>
    </citation>
    <scope>IDENTIFICATION</scope>
    <source>
        <tissue evidence="3">Whole organism</tissue>
    </source>
</reference>
<dbReference type="Proteomes" id="UP000504606">
    <property type="component" value="Unplaced"/>
</dbReference>
<organism evidence="2 3">
    <name type="scientific">Frankliniella occidentalis</name>
    <name type="common">Western flower thrips</name>
    <name type="synonym">Euthrips occidentalis</name>
    <dbReference type="NCBI Taxonomy" id="133901"/>
    <lineage>
        <taxon>Eukaryota</taxon>
        <taxon>Metazoa</taxon>
        <taxon>Ecdysozoa</taxon>
        <taxon>Arthropoda</taxon>
        <taxon>Hexapoda</taxon>
        <taxon>Insecta</taxon>
        <taxon>Pterygota</taxon>
        <taxon>Neoptera</taxon>
        <taxon>Paraneoptera</taxon>
        <taxon>Thysanoptera</taxon>
        <taxon>Terebrantia</taxon>
        <taxon>Thripoidea</taxon>
        <taxon>Thripidae</taxon>
        <taxon>Frankliniella</taxon>
    </lineage>
</organism>
<evidence type="ECO:0000313" key="2">
    <source>
        <dbReference type="Proteomes" id="UP000504606"/>
    </source>
</evidence>
<accession>A0A9C6WNG5</accession>
<dbReference type="GO" id="GO:0030041">
    <property type="term" value="P:actin filament polymerization"/>
    <property type="evidence" value="ECO:0007669"/>
    <property type="project" value="TreeGrafter"/>
</dbReference>
<evidence type="ECO:0000256" key="1">
    <source>
        <dbReference type="ARBA" id="ARBA00006290"/>
    </source>
</evidence>
<dbReference type="GeneID" id="113208337"/>
<sequence length="188" mass="20454">MDSDGLPMIGAGVDYTQVGAIHQKRTLAFINYFITNTVSFLNNFSRSCEVRLQKYNAKLQRLEACMEILEAKLSSIPGLDDASTIVDKSEAPGVPLENSNSTAVAADLAPSDPVVINEIVTGELPQVPEMTDGMVFAKDDPTYKKFFKMLHVGVPEPAVKLKMQAEGLDPNILNNPEQLIPSSVDEEA</sequence>
<keyword evidence="2" id="KW-1185">Reference proteome</keyword>
<name>A0A9C6WNG5_FRAOC</name>
<evidence type="ECO:0000313" key="3">
    <source>
        <dbReference type="RefSeq" id="XP_052122477.1"/>
    </source>
</evidence>
<dbReference type="Gene3D" id="1.20.5.110">
    <property type="match status" value="1"/>
</dbReference>
<proteinExistence type="inferred from homology"/>
<dbReference type="Pfam" id="PF10152">
    <property type="entry name" value="CCDC53"/>
    <property type="match status" value="1"/>
</dbReference>
<dbReference type="AlphaFoldDB" id="A0A9C6WNG5"/>